<evidence type="ECO:0000256" key="10">
    <source>
        <dbReference type="ARBA" id="ARBA00022840"/>
    </source>
</evidence>
<dbReference type="InterPro" id="IPR017055">
    <property type="entry name" value="Sig_transdc_His_kinase_DctB"/>
</dbReference>
<dbReference type="AlphaFoldDB" id="F7XIB2"/>
<dbReference type="GO" id="GO:0005886">
    <property type="term" value="C:plasma membrane"/>
    <property type="evidence" value="ECO:0007669"/>
    <property type="project" value="UniProtKB-SubCell"/>
</dbReference>
<dbReference type="GO" id="GO:0000155">
    <property type="term" value="F:phosphorelay sensor kinase activity"/>
    <property type="evidence" value="ECO:0007669"/>
    <property type="project" value="UniProtKB-UniRule"/>
</dbReference>
<dbReference type="InterPro" id="IPR036097">
    <property type="entry name" value="HisK_dim/P_sf"/>
</dbReference>
<evidence type="ECO:0000256" key="12">
    <source>
        <dbReference type="ARBA" id="ARBA00023012"/>
    </source>
</evidence>
<comment type="caution">
    <text evidence="15">Lacks conserved residue(s) required for the propagation of feature annotation.</text>
</comment>
<feature type="coiled-coil region" evidence="16">
    <location>
        <begin position="386"/>
        <end position="423"/>
    </location>
</feature>
<dbReference type="Gene3D" id="3.30.450.20">
    <property type="entry name" value="PAS domain"/>
    <property type="match status" value="2"/>
</dbReference>
<keyword evidence="8 15" id="KW-0547">Nucleotide-binding</keyword>
<dbReference type="Pfam" id="PF00512">
    <property type="entry name" value="HisKA"/>
    <property type="match status" value="1"/>
</dbReference>
<keyword evidence="9 15" id="KW-0418">Kinase</keyword>
<comment type="catalytic activity">
    <reaction evidence="1 15">
        <text>ATP + protein L-histidine = ADP + protein N-phospho-L-histidine.</text>
        <dbReference type="EC" id="2.7.13.3"/>
    </reaction>
</comment>
<evidence type="ECO:0000256" key="13">
    <source>
        <dbReference type="ARBA" id="ARBA00023136"/>
    </source>
</evidence>
<protein>
    <recommendedName>
        <fullName evidence="15">C4-dicarboxylate transport sensor protein</fullName>
        <ecNumber evidence="15">2.7.13.3</ecNumber>
    </recommendedName>
</protein>
<dbReference type="CDD" id="cd00082">
    <property type="entry name" value="HisKA"/>
    <property type="match status" value="1"/>
</dbReference>
<organism evidence="18 19">
    <name type="scientific">Sinorhizobium meliloti (strain SM11)</name>
    <dbReference type="NCBI Taxonomy" id="707241"/>
    <lineage>
        <taxon>Bacteria</taxon>
        <taxon>Pseudomonadati</taxon>
        <taxon>Pseudomonadota</taxon>
        <taxon>Alphaproteobacteria</taxon>
        <taxon>Hyphomicrobiales</taxon>
        <taxon>Rhizobiaceae</taxon>
        <taxon>Sinorhizobium/Ensifer group</taxon>
        <taxon>Sinorhizobium</taxon>
    </lineage>
</organism>
<keyword evidence="10 15" id="KW-0067">ATP-binding</keyword>
<evidence type="ECO:0000256" key="5">
    <source>
        <dbReference type="ARBA" id="ARBA00022553"/>
    </source>
</evidence>
<evidence type="ECO:0000256" key="6">
    <source>
        <dbReference type="ARBA" id="ARBA00022679"/>
    </source>
</evidence>
<dbReference type="SUPFAM" id="SSF55874">
    <property type="entry name" value="ATPase domain of HSP90 chaperone/DNA topoisomerase II/histidine kinase"/>
    <property type="match status" value="1"/>
</dbReference>
<keyword evidence="4 15" id="KW-0997">Cell inner membrane</keyword>
<evidence type="ECO:0000256" key="4">
    <source>
        <dbReference type="ARBA" id="ARBA00022519"/>
    </source>
</evidence>
<proteinExistence type="predicted"/>
<evidence type="ECO:0000256" key="11">
    <source>
        <dbReference type="ARBA" id="ARBA00022989"/>
    </source>
</evidence>
<evidence type="ECO:0000256" key="1">
    <source>
        <dbReference type="ARBA" id="ARBA00000085"/>
    </source>
</evidence>
<dbReference type="Gene3D" id="6.10.250.3020">
    <property type="match status" value="1"/>
</dbReference>
<geneLocation type="plasmid" evidence="18 19">
    <name>pSmeSM11d</name>
</geneLocation>
<dbReference type="EMBL" id="CP001832">
    <property type="protein sequence ID" value="AEH82931.1"/>
    <property type="molecule type" value="Genomic_DNA"/>
</dbReference>
<evidence type="ECO:0000256" key="9">
    <source>
        <dbReference type="ARBA" id="ARBA00022777"/>
    </source>
</evidence>
<keyword evidence="16" id="KW-0175">Coiled coil</keyword>
<evidence type="ECO:0000259" key="17">
    <source>
        <dbReference type="PROSITE" id="PS50109"/>
    </source>
</evidence>
<dbReference type="InterPro" id="IPR036890">
    <property type="entry name" value="HATPase_C_sf"/>
</dbReference>
<comment type="function">
    <text evidence="14 15">Member of the two-component regulatory system DctB/DctD involved in the transport of C4-dicarboxylates. DctB functions as a membrane-associated protein kinase that phosphorylates DctD in response to environmental signals.</text>
</comment>
<evidence type="ECO:0000256" key="3">
    <source>
        <dbReference type="ARBA" id="ARBA00022475"/>
    </source>
</evidence>
<evidence type="ECO:0000256" key="14">
    <source>
        <dbReference type="ARBA" id="ARBA00059004"/>
    </source>
</evidence>
<dbReference type="SMART" id="SM00388">
    <property type="entry name" value="HisKA"/>
    <property type="match status" value="1"/>
</dbReference>
<dbReference type="Gene3D" id="1.20.5.170">
    <property type="match status" value="1"/>
</dbReference>
<name>F7XIB2_SINMM</name>
<evidence type="ECO:0000256" key="8">
    <source>
        <dbReference type="ARBA" id="ARBA00022741"/>
    </source>
</evidence>
<comment type="subcellular location">
    <subcellularLocation>
        <location evidence="2">Cell inner membrane</location>
        <topology evidence="2">Multi-pass membrane protein</topology>
    </subcellularLocation>
</comment>
<dbReference type="PANTHER" id="PTHR43065">
    <property type="entry name" value="SENSOR HISTIDINE KINASE"/>
    <property type="match status" value="1"/>
</dbReference>
<dbReference type="PIRSF" id="PIRSF036431">
    <property type="entry name" value="STHK_DctB"/>
    <property type="match status" value="1"/>
</dbReference>
<dbReference type="Proteomes" id="UP000009045">
    <property type="component" value="Plasmid pSmeSM11d"/>
</dbReference>
<keyword evidence="13 15" id="KW-0472">Membrane</keyword>
<dbReference type="SMART" id="SM00387">
    <property type="entry name" value="HATPase_c"/>
    <property type="match status" value="1"/>
</dbReference>
<dbReference type="SUPFAM" id="SSF103190">
    <property type="entry name" value="Sensory domain-like"/>
    <property type="match status" value="1"/>
</dbReference>
<feature type="transmembrane region" description="Helical" evidence="15">
    <location>
        <begin position="47"/>
        <end position="65"/>
    </location>
</feature>
<dbReference type="EC" id="2.7.13.3" evidence="15"/>
<evidence type="ECO:0000256" key="16">
    <source>
        <dbReference type="SAM" id="Coils"/>
    </source>
</evidence>
<evidence type="ECO:0000313" key="19">
    <source>
        <dbReference type="Proteomes" id="UP000009045"/>
    </source>
</evidence>
<dbReference type="SUPFAM" id="SSF47384">
    <property type="entry name" value="Homodimeric domain of signal transducing histidine kinase"/>
    <property type="match status" value="1"/>
</dbReference>
<keyword evidence="5" id="KW-0597">Phosphoprotein</keyword>
<reference evidence="18 19" key="1">
    <citation type="journal article" date="2011" name="J. Biotechnol.">
        <title>The complete genome sequence of the dominant Sinorhizobium meliloti field isolate SM11 extends the S. meliloti pan-genome.</title>
        <authorList>
            <person name="Schneiker-Bekel S."/>
            <person name="Wibberg D."/>
            <person name="Bekel T."/>
            <person name="Blom J."/>
            <person name="Linke B."/>
            <person name="Neuweger H."/>
            <person name="Stiens M."/>
            <person name="Vorholter F.J."/>
            <person name="Weidner S."/>
            <person name="Goesmann A."/>
            <person name="Puhler A."/>
            <person name="Schluter A."/>
        </authorList>
    </citation>
    <scope>NUCLEOTIDE SEQUENCE [LARGE SCALE GENOMIC DNA]</scope>
    <source>
        <strain evidence="18 19">SM11</strain>
        <plasmid evidence="19">pSmeSM11d</plasmid>
    </source>
</reference>
<dbReference type="InterPro" id="IPR029151">
    <property type="entry name" value="Sensor-like_sf"/>
</dbReference>
<keyword evidence="11 15" id="KW-1133">Transmembrane helix</keyword>
<dbReference type="InterPro" id="IPR003661">
    <property type="entry name" value="HisK_dim/P_dom"/>
</dbReference>
<keyword evidence="7 15" id="KW-0812">Transmembrane</keyword>
<dbReference type="PRINTS" id="PR00344">
    <property type="entry name" value="BCTRLSENSOR"/>
</dbReference>
<gene>
    <name evidence="18" type="primary">dctB</name>
    <name evidence="18" type="ordered locus">SM11_pD0098</name>
</gene>
<dbReference type="PATRIC" id="fig|707241.3.peg.5772"/>
<accession>F7XIB2</accession>
<evidence type="ECO:0000256" key="7">
    <source>
        <dbReference type="ARBA" id="ARBA00022692"/>
    </source>
</evidence>
<evidence type="ECO:0000313" key="18">
    <source>
        <dbReference type="EMBL" id="AEH82931.1"/>
    </source>
</evidence>
<dbReference type="Pfam" id="PF02518">
    <property type="entry name" value="HATPase_c"/>
    <property type="match status" value="1"/>
</dbReference>
<dbReference type="KEGG" id="smx:SM11_pD0098"/>
<dbReference type="Gene3D" id="3.30.565.10">
    <property type="entry name" value="Histidine kinase-like ATPase, C-terminal domain"/>
    <property type="match status" value="1"/>
</dbReference>
<dbReference type="InterPro" id="IPR004358">
    <property type="entry name" value="Sig_transdc_His_kin-like_C"/>
</dbReference>
<keyword evidence="3 15" id="KW-1003">Cell membrane</keyword>
<feature type="domain" description="Histidine kinase" evidence="17">
    <location>
        <begin position="432"/>
        <end position="641"/>
    </location>
</feature>
<dbReference type="GO" id="GO:0005524">
    <property type="term" value="F:ATP binding"/>
    <property type="evidence" value="ECO:0007669"/>
    <property type="project" value="UniProtKB-UniRule"/>
</dbReference>
<dbReference type="FunFam" id="1.10.287.130:FF:000049">
    <property type="entry name" value="C4-dicarboxylate transport sensor protein DctB"/>
    <property type="match status" value="1"/>
</dbReference>
<dbReference type="Gene3D" id="1.10.287.130">
    <property type="match status" value="1"/>
</dbReference>
<keyword evidence="12 15" id="KW-0902">Two-component regulatory system</keyword>
<dbReference type="HOGENOM" id="CLU_000445_94_2_5"/>
<evidence type="ECO:0000256" key="15">
    <source>
        <dbReference type="PIRNR" id="PIRNR036431"/>
    </source>
</evidence>
<dbReference type="CDD" id="cd00075">
    <property type="entry name" value="HATPase"/>
    <property type="match status" value="1"/>
</dbReference>
<keyword evidence="18" id="KW-0614">Plasmid</keyword>
<evidence type="ECO:0000256" key="2">
    <source>
        <dbReference type="ARBA" id="ARBA00004429"/>
    </source>
</evidence>
<dbReference type="PANTHER" id="PTHR43065:SF46">
    <property type="entry name" value="C4-DICARBOXYLATE TRANSPORT SENSOR PROTEIN DCTB"/>
    <property type="match status" value="1"/>
</dbReference>
<keyword evidence="6 15" id="KW-0808">Transferase</keyword>
<dbReference type="InterPro" id="IPR003594">
    <property type="entry name" value="HATPase_dom"/>
</dbReference>
<dbReference type="CDD" id="cd12914">
    <property type="entry name" value="PDC1_DGC_like"/>
    <property type="match status" value="1"/>
</dbReference>
<dbReference type="PROSITE" id="PS50109">
    <property type="entry name" value="HIS_KIN"/>
    <property type="match status" value="1"/>
</dbReference>
<sequence>MPFVDMCGFPHRSAGVLGENMHNVRMVKLPAEASDPHALRSRARRSWLVFAAVALVLLAAGLLLARDYGRSQALAGLAGQSRIDASLKASLLRAVVERQRALPLVLADDAAIRGALLSPDRQSLDRINRKLEALATSAEAAVIYLIDRSGVAVAASNWQEPTSFVGNDYAFRDYFRLAVRDGMAEHFAMGTVSNRPGLYISRRVDGPGGPLGVIVAKLEFDGVEADWQASGKPAYVTDRRGIVLITSLPSWRFMTTKPIAEDRLAPIRESLQFGDAPLLPLPFRKIEARPDGSSTLDALLPGDSTAAFLRVETMVPSTNWRLEQLSPLKAPLAAGAREAQLLTLAALVPLLALAALLLRRRQVVAMRSAEERLARNALEASVEERTRDLRMARDRLETEIADHRQTTEKLQAVQQDLVQANRLAILGQVAAGVAHEINQPVATIRAYADNARTFLHRGQTVTAAENMESIAELTERVGAITDELRRFARKGHFAAGPTAMKEVVEGALMLLRSRFAGRMDAIRIDLPPDGLQALGNRIRLEQVLINLLQNALEAIGDSENGAIQVRCKAAPGGIALTVADNGPGIAADVREELFTPFNTSKEDGLGLGLAISKEIVSDYGGTIEVESGPSGTTFTVNLKKA</sequence>
<dbReference type="InterPro" id="IPR005467">
    <property type="entry name" value="His_kinase_dom"/>
</dbReference>